<gene>
    <name evidence="2" type="ORF">OC846_001935</name>
</gene>
<feature type="region of interest" description="Disordered" evidence="1">
    <location>
        <begin position="188"/>
        <end position="252"/>
    </location>
</feature>
<feature type="compositionally biased region" description="Low complexity" evidence="1">
    <location>
        <begin position="655"/>
        <end position="666"/>
    </location>
</feature>
<sequence length="1084" mass="112794">MSALPADLASAASATPRSTISNSASTSLVTGGNGPAPIALDLRPTSLHESALSPAEHAVFPIWLTAIKAAPSGQPGLYDEQDALTFLRRDCGVDMEDEIQILSLFERTPRGMTAGHLYALMRLASWVKAGQTPSRRLLFTQAPPLKLRKVPPVSPPKPIALKADAAIPARYPTAAPFQASAATTLQRSTTAMASSSRDVLGSQSQFEARNKPTPALPPAAALSTIGPTPGITPHPPIPSAAYTPRPGVPSVMPTPAPAPVQSGVDALLGFDPAPNPFKQAAGSAQLKQPQQFQIAPAPPPRPQQPRIVKPTPVVASAAGASNPFRSASMSIPRSAPMYGVSVSGQSDRSNGSGAQATQAGQGPFANPGDYSYSAVAAVAAAAQAAAANRPAEQAEPPLPPRSSFGGGEAAALGQLIQTAAPPPLPARVHPLIQAGLYASSEVRKRKEALPPKTFSVIQSSRAAPSKGQPRLLTGEAAPKDVVEMLPPPQHLASAKKRAAAAAAAGGTTTPFSQRGTESRRSVSDVQAFLRRHSEQDADGNPLAISDLGRTRSRGATSGIGPSDDGVPTAVAGAHGAATVVPGSTSGAKTTLLGNPATYAPKASYAHVSKTKASLPAWLREQEELQRSALLSDDPERPPTNPRSPFSAAHTHHVRSQSTSHHTPSSSNGHGRRSFHATGGSAANRNSMISALDSAVLEDGEDEDVDEEEEDFVDAPTAKLDSVAIGGDEISEKARSAATSIERPHNPFSERALGKGHPSTTLVTEPGGANLARPLGRSKTLHGKGPPPPPPAPPRRRLDSSPATAIEPPDFAPSSRTALPPPPQRSPTADLKRAGSTRVSSAASHGRYPTDEGSVRVNAKRTNSMSWRRSGDQSPTEGDGSARGGLGSNAGTTGSQRAGVGANIKEKVSDLFRQTMGADGPLSRDYSGSNGNGETGGGGFGSFLTKPSPKGERPLDLLQQDIAAVVERHSWLSRAAEKAKGRPITEGRRGLMSERDDDDEVDEDRRHHHPSKFSDGPQPDRDASFDDDDVAPDTTEEHRPPPPVPRRSGTFRRSAIDDPAPGEIGAEQSPFGDSNRTTEGYARLS</sequence>
<dbReference type="PANTHER" id="PTHR48125:SF12">
    <property type="entry name" value="AT HOOK TRANSCRIPTION FACTOR FAMILY-RELATED"/>
    <property type="match status" value="1"/>
</dbReference>
<feature type="region of interest" description="Disordered" evidence="1">
    <location>
        <begin position="338"/>
        <end position="362"/>
    </location>
</feature>
<evidence type="ECO:0000313" key="2">
    <source>
        <dbReference type="EMBL" id="KAK0554832.1"/>
    </source>
</evidence>
<feature type="compositionally biased region" description="Polar residues" evidence="1">
    <location>
        <begin position="859"/>
        <end position="875"/>
    </location>
</feature>
<dbReference type="AlphaFoldDB" id="A0AAN6GUH9"/>
<feature type="compositionally biased region" description="Low complexity" evidence="1">
    <location>
        <begin position="353"/>
        <end position="362"/>
    </location>
</feature>
<organism evidence="2 3">
    <name type="scientific">Tilletia horrida</name>
    <dbReference type="NCBI Taxonomy" id="155126"/>
    <lineage>
        <taxon>Eukaryota</taxon>
        <taxon>Fungi</taxon>
        <taxon>Dikarya</taxon>
        <taxon>Basidiomycota</taxon>
        <taxon>Ustilaginomycotina</taxon>
        <taxon>Exobasidiomycetes</taxon>
        <taxon>Tilletiales</taxon>
        <taxon>Tilletiaceae</taxon>
        <taxon>Tilletia</taxon>
    </lineage>
</organism>
<protein>
    <submittedName>
        <fullName evidence="2">Uncharacterized protein</fullName>
    </submittedName>
</protein>
<dbReference type="PANTHER" id="PTHR48125">
    <property type="entry name" value="LP07818P1"/>
    <property type="match status" value="1"/>
</dbReference>
<name>A0AAN6GUH9_9BASI</name>
<dbReference type="EMBL" id="JAPDMZ010000033">
    <property type="protein sequence ID" value="KAK0554832.1"/>
    <property type="molecule type" value="Genomic_DNA"/>
</dbReference>
<reference evidence="2" key="1">
    <citation type="journal article" date="2023" name="PhytoFront">
        <title>Draft Genome Resources of Seven Strains of Tilletia horrida, Causal Agent of Kernel Smut of Rice.</title>
        <authorList>
            <person name="Khanal S."/>
            <person name="Antony Babu S."/>
            <person name="Zhou X.G."/>
        </authorList>
    </citation>
    <scope>NUCLEOTIDE SEQUENCE</scope>
    <source>
        <strain evidence="2">TX6</strain>
    </source>
</reference>
<feature type="region of interest" description="Disordered" evidence="1">
    <location>
        <begin position="970"/>
        <end position="1084"/>
    </location>
</feature>
<feature type="compositionally biased region" description="Polar residues" evidence="1">
    <location>
        <begin position="342"/>
        <end position="352"/>
    </location>
</feature>
<dbReference type="Proteomes" id="UP001176517">
    <property type="component" value="Unassembled WGS sequence"/>
</dbReference>
<feature type="region of interest" description="Disordered" evidence="1">
    <location>
        <begin position="388"/>
        <end position="407"/>
    </location>
</feature>
<feature type="region of interest" description="Disordered" evidence="1">
    <location>
        <begin position="498"/>
        <end position="520"/>
    </location>
</feature>
<accession>A0AAN6GUH9</accession>
<feature type="compositionally biased region" description="Polar residues" evidence="1">
    <location>
        <begin position="188"/>
        <end position="207"/>
    </location>
</feature>
<feature type="compositionally biased region" description="Basic and acidic residues" evidence="1">
    <location>
        <begin position="970"/>
        <end position="993"/>
    </location>
</feature>
<feature type="compositionally biased region" description="Gly residues" evidence="1">
    <location>
        <begin position="929"/>
        <end position="940"/>
    </location>
</feature>
<feature type="compositionally biased region" description="Polar residues" evidence="1">
    <location>
        <begin position="506"/>
        <end position="515"/>
    </location>
</feature>
<feature type="region of interest" description="Disordered" evidence="1">
    <location>
        <begin position="270"/>
        <end position="307"/>
    </location>
</feature>
<feature type="compositionally biased region" description="Acidic residues" evidence="1">
    <location>
        <begin position="695"/>
        <end position="712"/>
    </location>
</feature>
<keyword evidence="3" id="KW-1185">Reference proteome</keyword>
<comment type="caution">
    <text evidence="2">The sequence shown here is derived from an EMBL/GenBank/DDBJ whole genome shotgun (WGS) entry which is preliminary data.</text>
</comment>
<feature type="region of interest" description="Disordered" evidence="1">
    <location>
        <begin position="625"/>
        <end position="955"/>
    </location>
</feature>
<feature type="compositionally biased region" description="Low complexity" evidence="1">
    <location>
        <begin position="218"/>
        <end position="229"/>
    </location>
</feature>
<feature type="region of interest" description="Disordered" evidence="1">
    <location>
        <begin position="535"/>
        <end position="569"/>
    </location>
</feature>
<evidence type="ECO:0000256" key="1">
    <source>
        <dbReference type="SAM" id="MobiDB-lite"/>
    </source>
</evidence>
<proteinExistence type="predicted"/>
<evidence type="ECO:0000313" key="3">
    <source>
        <dbReference type="Proteomes" id="UP001176517"/>
    </source>
</evidence>